<protein>
    <submittedName>
        <fullName evidence="2">Uncharacterized protein</fullName>
    </submittedName>
</protein>
<evidence type="ECO:0000313" key="2">
    <source>
        <dbReference type="EMBL" id="KAF4724816.1"/>
    </source>
</evidence>
<accession>A0A7J6RWR1</accession>
<evidence type="ECO:0000256" key="1">
    <source>
        <dbReference type="SAM" id="MobiDB-lite"/>
    </source>
</evidence>
<dbReference type="Proteomes" id="UP000553632">
    <property type="component" value="Unassembled WGS sequence"/>
</dbReference>
<sequence length="170" mass="19195">YALNDSLSLLKPVGQDMMNNNNEVLHNNSGDGHGNILHNNNTTDDDDMMMGIRRRTKEITMEALDSLKMPLQVLTWYNVYLPLLGIDDDYDGITLTSTDKDDEHIINTINTAKQQQHQLKTTTCSSSSSSTTPEHQADNTTLVDPQRRGTRRGSLGEKARKQSMMKNHHR</sequence>
<feature type="non-terminal residue" evidence="2">
    <location>
        <position position="170"/>
    </location>
</feature>
<feature type="compositionally biased region" description="Low complexity" evidence="1">
    <location>
        <begin position="121"/>
        <end position="132"/>
    </location>
</feature>
<dbReference type="AlphaFoldDB" id="A0A7J6RWR1"/>
<proteinExistence type="predicted"/>
<reference evidence="2 3" key="1">
    <citation type="submission" date="2020-04" db="EMBL/GenBank/DDBJ databases">
        <title>Perkinsus olseni comparative genomics.</title>
        <authorList>
            <person name="Bogema D.R."/>
        </authorList>
    </citation>
    <scope>NUCLEOTIDE SEQUENCE [LARGE SCALE GENOMIC DNA]</scope>
    <source>
        <strain evidence="2 3">ATCC PRA-207</strain>
    </source>
</reference>
<feature type="compositionally biased region" description="Basic residues" evidence="1">
    <location>
        <begin position="161"/>
        <end position="170"/>
    </location>
</feature>
<evidence type="ECO:0000313" key="3">
    <source>
        <dbReference type="Proteomes" id="UP000553632"/>
    </source>
</evidence>
<comment type="caution">
    <text evidence="2">The sequence shown here is derived from an EMBL/GenBank/DDBJ whole genome shotgun (WGS) entry which is preliminary data.</text>
</comment>
<feature type="compositionally biased region" description="Low complexity" evidence="1">
    <location>
        <begin position="19"/>
        <end position="28"/>
    </location>
</feature>
<organism evidence="2 3">
    <name type="scientific">Perkinsus olseni</name>
    <name type="common">Perkinsus atlanticus</name>
    <dbReference type="NCBI Taxonomy" id="32597"/>
    <lineage>
        <taxon>Eukaryota</taxon>
        <taxon>Sar</taxon>
        <taxon>Alveolata</taxon>
        <taxon>Perkinsozoa</taxon>
        <taxon>Perkinsea</taxon>
        <taxon>Perkinsida</taxon>
        <taxon>Perkinsidae</taxon>
        <taxon>Perkinsus</taxon>
    </lineage>
</organism>
<feature type="non-terminal residue" evidence="2">
    <location>
        <position position="1"/>
    </location>
</feature>
<dbReference type="EMBL" id="JABANO010022662">
    <property type="protein sequence ID" value="KAF4724816.1"/>
    <property type="molecule type" value="Genomic_DNA"/>
</dbReference>
<keyword evidence="3" id="KW-1185">Reference proteome</keyword>
<feature type="region of interest" description="Disordered" evidence="1">
    <location>
        <begin position="116"/>
        <end position="170"/>
    </location>
</feature>
<name>A0A7J6RWR1_PEROL</name>
<gene>
    <name evidence="2" type="ORF">FOZ63_022820</name>
</gene>
<feature type="region of interest" description="Disordered" evidence="1">
    <location>
        <begin position="18"/>
        <end position="47"/>
    </location>
</feature>